<feature type="compositionally biased region" description="Polar residues" evidence="3">
    <location>
        <begin position="18"/>
        <end position="34"/>
    </location>
</feature>
<feature type="region of interest" description="Disordered" evidence="3">
    <location>
        <begin position="1"/>
        <end position="34"/>
    </location>
</feature>
<accession>A0A1Z5J1X8</accession>
<dbReference type="Proteomes" id="UP000223370">
    <property type="component" value="Unassembled WGS sequence"/>
</dbReference>
<reference evidence="4 5" key="1">
    <citation type="submission" date="2015-11" db="EMBL/GenBank/DDBJ databases">
        <title>Draft genome sequences of new species of the genus Lactobacillus isolated from orchardgrass silage.</title>
        <authorList>
            <person name="Tohno M."/>
            <person name="Tanizawa Y."/>
            <person name="Arita M."/>
        </authorList>
    </citation>
    <scope>NUCLEOTIDE SEQUENCE [LARGE SCALE GENOMIC DNA]</scope>
    <source>
        <strain evidence="4 5">IWT5</strain>
    </source>
</reference>
<dbReference type="GO" id="GO:0005856">
    <property type="term" value="C:cytoskeleton"/>
    <property type="evidence" value="ECO:0007669"/>
    <property type="project" value="TreeGrafter"/>
</dbReference>
<evidence type="ECO:0000313" key="5">
    <source>
        <dbReference type="Proteomes" id="UP000223370"/>
    </source>
</evidence>
<keyword evidence="1 2" id="KW-0175">Coiled coil</keyword>
<evidence type="ECO:0000313" key="4">
    <source>
        <dbReference type="EMBL" id="GAX08043.1"/>
    </source>
</evidence>
<organism evidence="4 5">
    <name type="scientific">Secundilactobacillus silagincola</name>
    <dbReference type="NCBI Taxonomy" id="1714681"/>
    <lineage>
        <taxon>Bacteria</taxon>
        <taxon>Bacillati</taxon>
        <taxon>Bacillota</taxon>
        <taxon>Bacilli</taxon>
        <taxon>Lactobacillales</taxon>
        <taxon>Lactobacillaceae</taxon>
        <taxon>Secundilactobacillus</taxon>
    </lineage>
</organism>
<feature type="compositionally biased region" description="Basic and acidic residues" evidence="3">
    <location>
        <begin position="1"/>
        <end position="13"/>
    </location>
</feature>
<evidence type="ECO:0000256" key="2">
    <source>
        <dbReference type="SAM" id="Coils"/>
    </source>
</evidence>
<dbReference type="AlphaFoldDB" id="A0A1Z5J1X8"/>
<comment type="caution">
    <text evidence="4">The sequence shown here is derived from an EMBL/GenBank/DDBJ whole genome shotgun (WGS) entry which is preliminary data.</text>
</comment>
<proteinExistence type="predicted"/>
<name>A0A1Z5J1X8_9LACO</name>
<sequence>MGFRDIFKGKASDEIEDANQQSITGDTAGTASSSFPKQEQLANQANGTIKNNDNFAEGSLLTTKQNLTKAVHDYNVIRENLQDVLFDNQQAIQGDIDQLNPQVSSIQEQIDETEKSIKQIQAELEQASQQASAPIVERQNTLNQRVEENQNLTNKLTVQIEELNKELSNLNDKQHQLVQAETDISARFESEKDPAVIVTLADQYRDDIENNKAERDKNAAAIVAVDEKQKNLKEQLQTIHDQLTSDQKELSEVNNQLEEVQLKIASDDEGRSKQLDSLTQELTKNQNELGKLQAELDKKNKELATANQEIDNWLGVPVPVKQLEMDEDSEIILAVDGLTDDQIAQLKSAVKVLTEHGLTHFGLYTNRFDLNLTSQINQWTTKLQVKGGFVSVYNPLYSLQHQGKPGAKYQLPDNAVSDEWNDAHTEQTMVLDNGWTLKIHYFEGSDAVANVDSYQGDHLAESSTLSTEGQLIANRFFNDDGTKNRDEYYSQSGLGILNVRYEQDELSKVELLNAVGMQVQTFDTIADFTEWWMKNSFDQHGLLMGAIENEQYRHLLGETKGEPITLVTGSSLEHDDFKAWAMALPKQQYLADNYQTEMKLIQRLNQPLTISLLDRRNLPVSLGVPASNE</sequence>
<dbReference type="EMBL" id="BCMJ01000004">
    <property type="protein sequence ID" value="GAX08043.1"/>
    <property type="molecule type" value="Genomic_DNA"/>
</dbReference>
<keyword evidence="5" id="KW-1185">Reference proteome</keyword>
<gene>
    <name evidence="4" type="primary">smc_2</name>
    <name evidence="4" type="ORF">IWT5_01194</name>
</gene>
<protein>
    <submittedName>
        <fullName evidence="4">Chromosome partition protein Smc</fullName>
    </submittedName>
</protein>
<dbReference type="PANTHER" id="PTHR32083">
    <property type="entry name" value="CILIA AND FLAGELLA-ASSOCIATED PROTEIN 58-RELATED"/>
    <property type="match status" value="1"/>
</dbReference>
<dbReference type="PANTHER" id="PTHR32083:SF48">
    <property type="entry name" value="TRANS-GOLGI NETWORK-LOCALIZED SYP41-INTERACTING PROTEIN 1"/>
    <property type="match status" value="1"/>
</dbReference>
<dbReference type="OrthoDB" id="2267557at2"/>
<dbReference type="RefSeq" id="WP_098824454.1">
    <property type="nucleotide sequence ID" value="NZ_BCMJ01000004.1"/>
</dbReference>
<evidence type="ECO:0000256" key="3">
    <source>
        <dbReference type="SAM" id="MobiDB-lite"/>
    </source>
</evidence>
<feature type="coiled-coil region" evidence="2">
    <location>
        <begin position="103"/>
        <end position="183"/>
    </location>
</feature>
<evidence type="ECO:0000256" key="1">
    <source>
        <dbReference type="ARBA" id="ARBA00023054"/>
    </source>
</evidence>
<feature type="coiled-coil region" evidence="2">
    <location>
        <begin position="240"/>
        <end position="316"/>
    </location>
</feature>